<dbReference type="PROSITE" id="PS51257">
    <property type="entry name" value="PROKAR_LIPOPROTEIN"/>
    <property type="match status" value="1"/>
</dbReference>
<evidence type="ECO:0000313" key="1">
    <source>
        <dbReference type="EMBL" id="MBC3794586.1"/>
    </source>
</evidence>
<evidence type="ECO:0000313" key="2">
    <source>
        <dbReference type="Proteomes" id="UP000700732"/>
    </source>
</evidence>
<dbReference type="RefSeq" id="WP_186741246.1">
    <property type="nucleotide sequence ID" value="NZ_VFIA01000051.1"/>
</dbReference>
<evidence type="ECO:0008006" key="3">
    <source>
        <dbReference type="Google" id="ProtNLM"/>
    </source>
</evidence>
<name>A0ABR6WDH7_9BACT</name>
<accession>A0ABR6WDH7</accession>
<dbReference type="Proteomes" id="UP000700732">
    <property type="component" value="Unassembled WGS sequence"/>
</dbReference>
<keyword evidence="2" id="KW-1185">Reference proteome</keyword>
<sequence length="139" mass="15701">MKSIVLVVLAGAFFIVAGCHQEVNPIKEHTQDVQQAKKWLLGRWKLVRVSVQLPNPTVPNVELLVDEHQIELLQDGSRTDQVGYEIISINNGLKITTNAQPRADNWYIRNPSLYINKKRMFFDLGVASDGPGFEFVKVS</sequence>
<comment type="caution">
    <text evidence="1">The sequence shown here is derived from an EMBL/GenBank/DDBJ whole genome shotgun (WGS) entry which is preliminary data.</text>
</comment>
<organism evidence="1 2">
    <name type="scientific">Spirosoma utsteinense</name>
    <dbReference type="NCBI Taxonomy" id="2585773"/>
    <lineage>
        <taxon>Bacteria</taxon>
        <taxon>Pseudomonadati</taxon>
        <taxon>Bacteroidota</taxon>
        <taxon>Cytophagia</taxon>
        <taxon>Cytophagales</taxon>
        <taxon>Cytophagaceae</taxon>
        <taxon>Spirosoma</taxon>
    </lineage>
</organism>
<gene>
    <name evidence="1" type="ORF">FH603_5115</name>
</gene>
<reference evidence="1 2" key="1">
    <citation type="submission" date="2019-06" db="EMBL/GenBank/DDBJ databases">
        <title>Spirosoma utsteinense sp. nov. isolated from Antarctic ice-free soils.</title>
        <authorList>
            <person name="Tahon G."/>
        </authorList>
    </citation>
    <scope>NUCLEOTIDE SEQUENCE [LARGE SCALE GENOMIC DNA]</scope>
    <source>
        <strain evidence="1 2">LMG 31447</strain>
    </source>
</reference>
<proteinExistence type="predicted"/>
<dbReference type="EMBL" id="VFIA01000051">
    <property type="protein sequence ID" value="MBC3794586.1"/>
    <property type="molecule type" value="Genomic_DNA"/>
</dbReference>
<protein>
    <recommendedName>
        <fullName evidence="3">Lipocalin-like domain-containing protein</fullName>
    </recommendedName>
</protein>